<feature type="region of interest" description="Disordered" evidence="1">
    <location>
        <begin position="193"/>
        <end position="224"/>
    </location>
</feature>
<dbReference type="PANTHER" id="PTHR34193">
    <property type="entry name" value="OS11G0199801 PROTEIN"/>
    <property type="match status" value="1"/>
</dbReference>
<dbReference type="EMBL" id="VAHF01000006">
    <property type="protein sequence ID" value="TXG60333.1"/>
    <property type="molecule type" value="Genomic_DNA"/>
</dbReference>
<organism evidence="2 3">
    <name type="scientific">Acer yangbiense</name>
    <dbReference type="NCBI Taxonomy" id="1000413"/>
    <lineage>
        <taxon>Eukaryota</taxon>
        <taxon>Viridiplantae</taxon>
        <taxon>Streptophyta</taxon>
        <taxon>Embryophyta</taxon>
        <taxon>Tracheophyta</taxon>
        <taxon>Spermatophyta</taxon>
        <taxon>Magnoliopsida</taxon>
        <taxon>eudicotyledons</taxon>
        <taxon>Gunneridae</taxon>
        <taxon>Pentapetalae</taxon>
        <taxon>rosids</taxon>
        <taxon>malvids</taxon>
        <taxon>Sapindales</taxon>
        <taxon>Sapindaceae</taxon>
        <taxon>Hippocastanoideae</taxon>
        <taxon>Acereae</taxon>
        <taxon>Acer</taxon>
    </lineage>
</organism>
<feature type="compositionally biased region" description="Basic and acidic residues" evidence="1">
    <location>
        <begin position="211"/>
        <end position="224"/>
    </location>
</feature>
<accession>A0A5C7HT99</accession>
<dbReference type="PANTHER" id="PTHR34193:SF10">
    <property type="entry name" value="DUF1645 FAMILY PROTEIN"/>
    <property type="match status" value="1"/>
</dbReference>
<proteinExistence type="predicted"/>
<keyword evidence="3" id="KW-1185">Reference proteome</keyword>
<dbReference type="Proteomes" id="UP000323000">
    <property type="component" value="Chromosome 6"/>
</dbReference>
<comment type="caution">
    <text evidence="2">The sequence shown here is derived from an EMBL/GenBank/DDBJ whole genome shotgun (WGS) entry which is preliminary data.</text>
</comment>
<gene>
    <name evidence="2" type="ORF">EZV62_014906</name>
</gene>
<dbReference type="AlphaFoldDB" id="A0A5C7HT99"/>
<name>A0A5C7HT99_9ROSI</name>
<evidence type="ECO:0000313" key="2">
    <source>
        <dbReference type="EMBL" id="TXG60333.1"/>
    </source>
</evidence>
<feature type="compositionally biased region" description="Basic residues" evidence="1">
    <location>
        <begin position="194"/>
        <end position="204"/>
    </location>
</feature>
<dbReference type="OrthoDB" id="776574at2759"/>
<evidence type="ECO:0000256" key="1">
    <source>
        <dbReference type="SAM" id="MobiDB-lite"/>
    </source>
</evidence>
<sequence>MLDRRQAMARNHLRFSDPSCHVNSNYGSAGNSEFDFWGAKNLHHNQFEDDEPKCQADDAGEFGACSPPALWKSRNSTEYELSPLLPEGYRNSNLSTRTRSEAIAEGRRELMEMIHNMPECNYELSLKDMVDEVKTSQGVKEEMMVIEKRSFGFETEDQMKKQKKTKESGGISRAGGMENEIFLIKMFFPSSLGSKKKPNSKKCSRVSPRTSFDRSANHHHHDKEQWIEKMSVEGGGNHDDCGKNSNKSNTSRKVEVNLNSSPGCWPIFHIKKSKSKSKSRGCIF</sequence>
<protein>
    <submittedName>
        <fullName evidence="2">Uncharacterized protein</fullName>
    </submittedName>
</protein>
<reference evidence="3" key="1">
    <citation type="journal article" date="2019" name="Gigascience">
        <title>De novo genome assembly of the endangered Acer yangbiense, a plant species with extremely small populations endemic to Yunnan Province, China.</title>
        <authorList>
            <person name="Yang J."/>
            <person name="Wariss H.M."/>
            <person name="Tao L."/>
            <person name="Zhang R."/>
            <person name="Yun Q."/>
            <person name="Hollingsworth P."/>
            <person name="Dao Z."/>
            <person name="Luo G."/>
            <person name="Guo H."/>
            <person name="Ma Y."/>
            <person name="Sun W."/>
        </authorList>
    </citation>
    <scope>NUCLEOTIDE SEQUENCE [LARGE SCALE GENOMIC DNA]</scope>
    <source>
        <strain evidence="3">cv. Malutang</strain>
    </source>
</reference>
<evidence type="ECO:0000313" key="3">
    <source>
        <dbReference type="Proteomes" id="UP000323000"/>
    </source>
</evidence>